<comment type="caution">
    <text evidence="2">The sequence shown here is derived from an EMBL/GenBank/DDBJ whole genome shotgun (WGS) entry which is preliminary data.</text>
</comment>
<dbReference type="InParanoid" id="A0A0V1AQT1"/>
<dbReference type="AlphaFoldDB" id="A0A0V1AQT1"/>
<keyword evidence="3" id="KW-1185">Reference proteome</keyword>
<accession>A0A0V1AQT1</accession>
<evidence type="ECO:0000313" key="2">
    <source>
        <dbReference type="EMBL" id="KRY27131.1"/>
    </source>
</evidence>
<sequence>MRKKNKATVSRPVLEDQEGVRWNGLLLAARVWCLAARMLPTKRELGKRDGRAGSNRTDDTDAEMNPQVNTGASSFGDDCGSNPYEARNEPARESGSLQKKVFALDSTLAKFARFTELLLSTVNSPASSQGDPAARYVYVINLLQLFFCRSSGARLFQNHGPNSWIIDACSSTTVYIEGQKWGLHVACRVVVSGFAVLRKPPDAQSRFDLGRASSTYMNGRSNAV</sequence>
<protein>
    <submittedName>
        <fullName evidence="2">Uncharacterized protein</fullName>
    </submittedName>
</protein>
<feature type="region of interest" description="Disordered" evidence="1">
    <location>
        <begin position="45"/>
        <end position="92"/>
    </location>
</feature>
<feature type="compositionally biased region" description="Basic and acidic residues" evidence="1">
    <location>
        <begin position="45"/>
        <end position="59"/>
    </location>
</feature>
<reference evidence="2 3" key="1">
    <citation type="submission" date="2015-01" db="EMBL/GenBank/DDBJ databases">
        <title>Evolution of Trichinella species and genotypes.</title>
        <authorList>
            <person name="Korhonen P.K."/>
            <person name="Edoardo P."/>
            <person name="Giuseppe L.R."/>
            <person name="Gasser R.B."/>
        </authorList>
    </citation>
    <scope>NUCLEOTIDE SEQUENCE [LARGE SCALE GENOMIC DNA]</scope>
    <source>
        <strain evidence="2">ISS3</strain>
    </source>
</reference>
<evidence type="ECO:0000313" key="3">
    <source>
        <dbReference type="Proteomes" id="UP000054776"/>
    </source>
</evidence>
<organism evidence="2 3">
    <name type="scientific">Trichinella spiralis</name>
    <name type="common">Trichina worm</name>
    <dbReference type="NCBI Taxonomy" id="6334"/>
    <lineage>
        <taxon>Eukaryota</taxon>
        <taxon>Metazoa</taxon>
        <taxon>Ecdysozoa</taxon>
        <taxon>Nematoda</taxon>
        <taxon>Enoplea</taxon>
        <taxon>Dorylaimia</taxon>
        <taxon>Trichinellida</taxon>
        <taxon>Trichinellidae</taxon>
        <taxon>Trichinella</taxon>
    </lineage>
</organism>
<evidence type="ECO:0000256" key="1">
    <source>
        <dbReference type="SAM" id="MobiDB-lite"/>
    </source>
</evidence>
<proteinExistence type="predicted"/>
<dbReference type="Proteomes" id="UP000054776">
    <property type="component" value="Unassembled WGS sequence"/>
</dbReference>
<gene>
    <name evidence="2" type="ORF">T01_3440</name>
</gene>
<name>A0A0V1AQT1_TRISP</name>
<dbReference type="EMBL" id="JYDH01000281">
    <property type="protein sequence ID" value="KRY27131.1"/>
    <property type="molecule type" value="Genomic_DNA"/>
</dbReference>